<comment type="caution">
    <text evidence="3">The sequence shown here is derived from an EMBL/GenBank/DDBJ whole genome shotgun (WGS) entry which is preliminary data.</text>
</comment>
<keyword evidence="4" id="KW-1185">Reference proteome</keyword>
<dbReference type="EMBL" id="JABVCQ010000023">
    <property type="protein sequence ID" value="MBB1126681.1"/>
    <property type="molecule type" value="Genomic_DNA"/>
</dbReference>
<dbReference type="InterPro" id="IPR005537">
    <property type="entry name" value="RAMP_III_fam"/>
</dbReference>
<dbReference type="Proteomes" id="UP000548632">
    <property type="component" value="Unassembled WGS sequence"/>
</dbReference>
<dbReference type="InterPro" id="IPR010172">
    <property type="entry name" value="CRISPR-assoc_prot_TM1791"/>
</dbReference>
<protein>
    <submittedName>
        <fullName evidence="3">Type III-B CRISPR module RAMP protein Cmr6</fullName>
    </submittedName>
</protein>
<dbReference type="GO" id="GO:0051607">
    <property type="term" value="P:defense response to virus"/>
    <property type="evidence" value="ECO:0007669"/>
    <property type="project" value="UniProtKB-KW"/>
</dbReference>
<proteinExistence type="predicted"/>
<evidence type="ECO:0000313" key="3">
    <source>
        <dbReference type="EMBL" id="MBB1126681.1"/>
    </source>
</evidence>
<dbReference type="NCBIfam" id="TIGR01898">
    <property type="entry name" value="cas_TM1791_cmr6"/>
    <property type="match status" value="1"/>
</dbReference>
<dbReference type="Pfam" id="PF03787">
    <property type="entry name" value="RAMPs"/>
    <property type="match status" value="1"/>
</dbReference>
<dbReference type="PANTHER" id="PTHR39965:SF1">
    <property type="entry name" value="CRISPR SYSTEM CMR SUBUNIT CMR6"/>
    <property type="match status" value="1"/>
</dbReference>
<keyword evidence="1" id="KW-0051">Antiviral defense</keyword>
<name>A0A839HDG9_9GAMM</name>
<dbReference type="PANTHER" id="PTHR39965">
    <property type="entry name" value="CRISPR SYSTEM CMR SUBUNIT CMR6"/>
    <property type="match status" value="1"/>
</dbReference>
<sequence>MTLPLYQHDVPKTMPDGGHRGLWYNRFFDRYDSNWIVPDTGKSDWIKDNAKKTGDSTALDAAAIRHLMLITALGGRGAVFKVDWHFATGLGLAHPVENGLAWHHTLGVPYLAGSAVKGLIRAWIEVWDESLTDEIKKQQRLDHWFGNNEQSGAFIFFDALPIQPVTLAADVMTPHMGKWYEKGGEIQNWHNEPEHVPADWHAPVPVPFLIAKQPKLLFGIAPRCAKFASELKDVFAALKSALEWLGAGAKTAVGYGVMQIDDKETTYLTEECHKLKMQEQDNTLTLEQRVLRDMRVAFEQECESNRKPDAGGAFMADIRRLLNDGIAWPDAERIALADLIKQVYDYNGWGNADKKRERKALVEKLRTGN</sequence>
<evidence type="ECO:0000256" key="1">
    <source>
        <dbReference type="ARBA" id="ARBA00023118"/>
    </source>
</evidence>
<accession>A0A839HDG9</accession>
<evidence type="ECO:0000313" key="4">
    <source>
        <dbReference type="Proteomes" id="UP000548632"/>
    </source>
</evidence>
<feature type="domain" description="CRISPR type III-associated protein" evidence="2">
    <location>
        <begin position="88"/>
        <end position="258"/>
    </location>
</feature>
<dbReference type="AlphaFoldDB" id="A0A839HDG9"/>
<reference evidence="3 4" key="1">
    <citation type="journal article" date="2020" name="Arch. Microbiol.">
        <title>The genome sequence of the giant phototrophic gammaproteobacterium Thiospirillum jenense gives insight into its physiological properties and phylogenetic relationships.</title>
        <authorList>
            <person name="Imhoff J.F."/>
            <person name="Meyer T.E."/>
            <person name="Kyndt J.A."/>
        </authorList>
    </citation>
    <scope>NUCLEOTIDE SEQUENCE [LARGE SCALE GENOMIC DNA]</scope>
    <source>
        <strain evidence="3 4">DSM 216</strain>
    </source>
</reference>
<gene>
    <name evidence="3" type="primary">cmr6</name>
    <name evidence="3" type="ORF">HUK38_10635</name>
</gene>
<organism evidence="3 4">
    <name type="scientific">Thiospirillum jenense</name>
    <dbReference type="NCBI Taxonomy" id="1653858"/>
    <lineage>
        <taxon>Bacteria</taxon>
        <taxon>Pseudomonadati</taxon>
        <taxon>Pseudomonadota</taxon>
        <taxon>Gammaproteobacteria</taxon>
        <taxon>Chromatiales</taxon>
        <taxon>Chromatiaceae</taxon>
        <taxon>Thiospirillum</taxon>
    </lineage>
</organism>
<dbReference type="RefSeq" id="WP_182584308.1">
    <property type="nucleotide sequence ID" value="NZ_JABVCQ010000023.1"/>
</dbReference>
<evidence type="ECO:0000259" key="2">
    <source>
        <dbReference type="Pfam" id="PF03787"/>
    </source>
</evidence>